<keyword evidence="1" id="KW-0472">Membrane</keyword>
<comment type="caution">
    <text evidence="2">The sequence shown here is derived from an EMBL/GenBank/DDBJ whole genome shotgun (WGS) entry which is preliminary data.</text>
</comment>
<evidence type="ECO:0000256" key="1">
    <source>
        <dbReference type="SAM" id="Phobius"/>
    </source>
</evidence>
<keyword evidence="1" id="KW-0812">Transmembrane</keyword>
<reference evidence="2 3" key="1">
    <citation type="journal article" date="2017" name="Nat. Commun.">
        <title>Genome assembly with in vitro proximity ligation data and whole-genome triplication in lettuce.</title>
        <authorList>
            <person name="Reyes-Chin-Wo S."/>
            <person name="Wang Z."/>
            <person name="Yang X."/>
            <person name="Kozik A."/>
            <person name="Arikit S."/>
            <person name="Song C."/>
            <person name="Xia L."/>
            <person name="Froenicke L."/>
            <person name="Lavelle D.O."/>
            <person name="Truco M.J."/>
            <person name="Xia R."/>
            <person name="Zhu S."/>
            <person name="Xu C."/>
            <person name="Xu H."/>
            <person name="Xu X."/>
            <person name="Cox K."/>
            <person name="Korf I."/>
            <person name="Meyers B.C."/>
            <person name="Michelmore R.W."/>
        </authorList>
    </citation>
    <scope>NUCLEOTIDE SEQUENCE [LARGE SCALE GENOMIC DNA]</scope>
    <source>
        <strain evidence="3">cv. Salinas</strain>
        <tissue evidence="2">Seedlings</tissue>
    </source>
</reference>
<feature type="transmembrane region" description="Helical" evidence="1">
    <location>
        <begin position="7"/>
        <end position="26"/>
    </location>
</feature>
<sequence>MLSPFSYYAYSIYYVLSFFCFFIDYLDSGDAVYVCSVCKARVWKGEAIRGNEDLRKTSYSICCYNGKVELPNLIHHLSYCLIYIAEYNIMFAFTSIAGKTDHTINSGGSLLLEEGELPKFCQLYIYDTDDEVDNKFSAYEYRER</sequence>
<name>A0A9R1W8B7_LACSA</name>
<keyword evidence="3" id="KW-1185">Reference proteome</keyword>
<evidence type="ECO:0000313" key="3">
    <source>
        <dbReference type="Proteomes" id="UP000235145"/>
    </source>
</evidence>
<dbReference type="PANTHER" id="PTHR45786:SF74">
    <property type="entry name" value="ATP-DEPENDENT DNA HELICASE"/>
    <property type="match status" value="1"/>
</dbReference>
<proteinExistence type="predicted"/>
<dbReference type="Proteomes" id="UP000235145">
    <property type="component" value="Unassembled WGS sequence"/>
</dbReference>
<keyword evidence="1" id="KW-1133">Transmembrane helix</keyword>
<dbReference type="EMBL" id="NBSK02000003">
    <property type="protein sequence ID" value="KAJ0217905.1"/>
    <property type="molecule type" value="Genomic_DNA"/>
</dbReference>
<gene>
    <name evidence="2" type="ORF">LSAT_V11C300142800</name>
</gene>
<accession>A0A9R1W8B7</accession>
<evidence type="ECO:0000313" key="2">
    <source>
        <dbReference type="EMBL" id="KAJ0217905.1"/>
    </source>
</evidence>
<dbReference type="AlphaFoldDB" id="A0A9R1W8B7"/>
<dbReference type="PANTHER" id="PTHR45786">
    <property type="entry name" value="DNA BINDING PROTEIN-LIKE"/>
    <property type="match status" value="1"/>
</dbReference>
<protein>
    <submittedName>
        <fullName evidence="2">Uncharacterized protein</fullName>
    </submittedName>
</protein>
<organism evidence="2 3">
    <name type="scientific">Lactuca sativa</name>
    <name type="common">Garden lettuce</name>
    <dbReference type="NCBI Taxonomy" id="4236"/>
    <lineage>
        <taxon>Eukaryota</taxon>
        <taxon>Viridiplantae</taxon>
        <taxon>Streptophyta</taxon>
        <taxon>Embryophyta</taxon>
        <taxon>Tracheophyta</taxon>
        <taxon>Spermatophyta</taxon>
        <taxon>Magnoliopsida</taxon>
        <taxon>eudicotyledons</taxon>
        <taxon>Gunneridae</taxon>
        <taxon>Pentapetalae</taxon>
        <taxon>asterids</taxon>
        <taxon>campanulids</taxon>
        <taxon>Asterales</taxon>
        <taxon>Asteraceae</taxon>
        <taxon>Cichorioideae</taxon>
        <taxon>Cichorieae</taxon>
        <taxon>Lactucinae</taxon>
        <taxon>Lactuca</taxon>
    </lineage>
</organism>